<dbReference type="InterPro" id="IPR035093">
    <property type="entry name" value="RelE/ParE_toxin_dom_sf"/>
</dbReference>
<protein>
    <recommendedName>
        <fullName evidence="3">Type II toxin-antitoxin system RelE/ParE family toxin</fullName>
    </recommendedName>
</protein>
<dbReference type="EMBL" id="QNUG01000005">
    <property type="protein sequence ID" value="REC72260.1"/>
    <property type="molecule type" value="Genomic_DNA"/>
</dbReference>
<dbReference type="Proteomes" id="UP000256326">
    <property type="component" value="Unassembled WGS sequence"/>
</dbReference>
<accession>A0A3D9D2N1</accession>
<keyword evidence="2" id="KW-1185">Reference proteome</keyword>
<sequence length="100" mass="11995">MNIFWTNRAKSDLENLEDFLIENWGFDVLEDFYEILERKISLLKNGNLIHQKYEDTDFHKLLITKHNSIIYEIAGNQINLLNMINNFRNPDSNYKTITEK</sequence>
<evidence type="ECO:0008006" key="3">
    <source>
        <dbReference type="Google" id="ProtNLM"/>
    </source>
</evidence>
<dbReference type="Gene3D" id="3.30.2310.20">
    <property type="entry name" value="RelE-like"/>
    <property type="match status" value="1"/>
</dbReference>
<dbReference type="RefSeq" id="WP_116032722.1">
    <property type="nucleotide sequence ID" value="NZ_JBHLVV010000003.1"/>
</dbReference>
<reference evidence="1 2" key="1">
    <citation type="journal article" date="2006" name="Int. J. Syst. Evol. Microbiol.">
        <title>Chryseobacterium hispanicum sp. nov., isolated from the drinking water distribution system of Sevilla, Spain.</title>
        <authorList>
            <person name="Gallego V."/>
            <person name="Garcia M.T."/>
            <person name="Ventosa A."/>
        </authorList>
    </citation>
    <scope>NUCLEOTIDE SEQUENCE [LARGE SCALE GENOMIC DNA]</scope>
    <source>
        <strain evidence="1 2">KCTC 22104</strain>
    </source>
</reference>
<proteinExistence type="predicted"/>
<comment type="caution">
    <text evidence="1">The sequence shown here is derived from an EMBL/GenBank/DDBJ whole genome shotgun (WGS) entry which is preliminary data.</text>
</comment>
<evidence type="ECO:0000313" key="1">
    <source>
        <dbReference type="EMBL" id="REC72260.1"/>
    </source>
</evidence>
<dbReference type="OrthoDB" id="1098070at2"/>
<organism evidence="1 2">
    <name type="scientific">Epilithonimonas hispanica</name>
    <dbReference type="NCBI Taxonomy" id="358687"/>
    <lineage>
        <taxon>Bacteria</taxon>
        <taxon>Pseudomonadati</taxon>
        <taxon>Bacteroidota</taxon>
        <taxon>Flavobacteriia</taxon>
        <taxon>Flavobacteriales</taxon>
        <taxon>Weeksellaceae</taxon>
        <taxon>Chryseobacterium group</taxon>
        <taxon>Epilithonimonas</taxon>
    </lineage>
</organism>
<dbReference type="AlphaFoldDB" id="A0A3D9D2N1"/>
<gene>
    <name evidence="1" type="ORF">DRF58_03095</name>
</gene>
<evidence type="ECO:0000313" key="2">
    <source>
        <dbReference type="Proteomes" id="UP000256326"/>
    </source>
</evidence>
<name>A0A3D9D2N1_9FLAO</name>